<gene>
    <name evidence="2" type="primary">UL9</name>
</gene>
<keyword evidence="1" id="KW-0812">Transmembrane</keyword>
<reference evidence="2 3" key="1">
    <citation type="journal article" date="2011" name="Virus Res.">
        <title>Full genome sequencing and analysis of human cytomegalovirus strain JHC isolated from a Korean patient.</title>
        <authorList>
            <person name="Jung G.S."/>
            <person name="Kim Y.Y."/>
            <person name="Kim J.I."/>
            <person name="Ji G.Y."/>
            <person name="Jeon J.S."/>
            <person name="Yoon H.W."/>
            <person name="Lee G.C."/>
            <person name="Ahn J.H."/>
            <person name="Lee K.M."/>
            <person name="Lee C.H."/>
        </authorList>
    </citation>
    <scope>NUCLEOTIDE SEQUENCE [LARGE SCALE GENOMIC DNA]</scope>
    <source>
        <strain evidence="2">JHC</strain>
    </source>
</reference>
<proteinExistence type="predicted"/>
<evidence type="ECO:0000313" key="3">
    <source>
        <dbReference type="Proteomes" id="UP000099675"/>
    </source>
</evidence>
<keyword evidence="1" id="KW-0472">Membrane</keyword>
<name>E7DVG1_HCMV</name>
<sequence>MYRYTWLLWLTTTLLCIQQFHQWWNPDTTLCIPKTGYGGQNLSLPPKSIPQSKDYTFSWYKDSLNSVNMLCFYNEKYEQVYNKLHITRQCLGNHTLLLINLTTHHSGIYYFECFHMFNTEVWKPNVCYNVTVHPTHQTYIHTTTLFHLPTSTRNSLTISSFTSTNFTHAAVHHAASNVEAQHDTATPHTMWIIPLVIVITIIVLICFKFPQKAWNKFTQYRYSGMIAAAQKKNNVG</sequence>
<organism evidence="2 3">
    <name type="scientific">Human cytomegalovirus</name>
    <name type="common">HHV-5</name>
    <name type="synonym">Human herpesvirus 5</name>
    <dbReference type="NCBI Taxonomy" id="10359"/>
    <lineage>
        <taxon>Viruses</taxon>
        <taxon>Duplodnaviria</taxon>
        <taxon>Heunggongvirae</taxon>
        <taxon>Peploviricota</taxon>
        <taxon>Herviviricetes</taxon>
        <taxon>Herpesvirales</taxon>
        <taxon>Orthoherpesviridae</taxon>
        <taxon>Betaherpesvirinae</taxon>
        <taxon>Cytomegalovirus</taxon>
        <taxon>Cytomegalovirus humanbeta5</taxon>
    </lineage>
</organism>
<feature type="transmembrane region" description="Helical" evidence="1">
    <location>
        <begin position="189"/>
        <end position="207"/>
    </location>
</feature>
<dbReference type="InterPro" id="IPR013783">
    <property type="entry name" value="Ig-like_fold"/>
</dbReference>
<keyword evidence="1" id="KW-1133">Transmembrane helix</keyword>
<evidence type="ECO:0000256" key="1">
    <source>
        <dbReference type="SAM" id="Phobius"/>
    </source>
</evidence>
<dbReference type="EMBL" id="HQ380895">
    <property type="protein sequence ID" value="ADV04339.1"/>
    <property type="molecule type" value="Genomic_DNA"/>
</dbReference>
<dbReference type="SUPFAM" id="SSF48726">
    <property type="entry name" value="Immunoglobulin"/>
    <property type="match status" value="1"/>
</dbReference>
<dbReference type="InterPro" id="IPR036179">
    <property type="entry name" value="Ig-like_dom_sf"/>
</dbReference>
<organismHost>
    <name type="scientific">Homo sapiens</name>
    <name type="common">Human</name>
    <dbReference type="NCBI Taxonomy" id="9606"/>
</organismHost>
<dbReference type="Proteomes" id="UP000099675">
    <property type="component" value="Segment"/>
</dbReference>
<protein>
    <submittedName>
        <fullName evidence="2">Membrane glycoprotein UL9</fullName>
    </submittedName>
</protein>
<accession>E7DVG1</accession>
<dbReference type="Gene3D" id="2.60.40.10">
    <property type="entry name" value="Immunoglobulins"/>
    <property type="match status" value="1"/>
</dbReference>
<evidence type="ECO:0000313" key="2">
    <source>
        <dbReference type="EMBL" id="ADV04339.1"/>
    </source>
</evidence>